<evidence type="ECO:0000259" key="4">
    <source>
        <dbReference type="Pfam" id="PF13018"/>
    </source>
</evidence>
<protein>
    <recommendedName>
        <fullName evidence="8">Autotransporter outer membrane beta-barrel domain-containing protein</fullName>
    </recommendedName>
</protein>
<evidence type="ECO:0000313" key="6">
    <source>
        <dbReference type="EMBL" id="THE33654.1"/>
    </source>
</evidence>
<dbReference type="InterPro" id="IPR024973">
    <property type="entry name" value="ESPR"/>
</dbReference>
<feature type="domain" description="Autochaperone" evidence="5">
    <location>
        <begin position="572"/>
        <end position="662"/>
    </location>
</feature>
<dbReference type="Gene3D" id="2.160.20.20">
    <property type="match status" value="1"/>
</dbReference>
<dbReference type="InterPro" id="IPR013425">
    <property type="entry name" value="Autotrns_rpt"/>
</dbReference>
<keyword evidence="7" id="KW-1185">Reference proteome</keyword>
<evidence type="ECO:0000313" key="7">
    <source>
        <dbReference type="Proteomes" id="UP000306790"/>
    </source>
</evidence>
<feature type="non-terminal residue" evidence="6">
    <location>
        <position position="721"/>
    </location>
</feature>
<keyword evidence="1" id="KW-0732">Signal</keyword>
<dbReference type="NCBIfam" id="TIGR02601">
    <property type="entry name" value="autotrns_rpt"/>
    <property type="match status" value="1"/>
</dbReference>
<evidence type="ECO:0008006" key="8">
    <source>
        <dbReference type="Google" id="ProtNLM"/>
    </source>
</evidence>
<evidence type="ECO:0000256" key="1">
    <source>
        <dbReference type="ARBA" id="ARBA00022729"/>
    </source>
</evidence>
<dbReference type="Pfam" id="PF18883">
    <property type="entry name" value="AC_1"/>
    <property type="match status" value="1"/>
</dbReference>
<dbReference type="CDD" id="cd01344">
    <property type="entry name" value="PL2_Passenger_AT"/>
    <property type="match status" value="1"/>
</dbReference>
<dbReference type="PANTHER" id="PTHR12338:SF5">
    <property type="entry name" value="ANTIGEN 43-RELATED"/>
    <property type="match status" value="1"/>
</dbReference>
<proteinExistence type="predicted"/>
<dbReference type="InterPro" id="IPR011050">
    <property type="entry name" value="Pectin_lyase_fold/virulence"/>
</dbReference>
<dbReference type="PANTHER" id="PTHR12338">
    <property type="entry name" value="AUTOTRANSPORTER"/>
    <property type="match status" value="1"/>
</dbReference>
<feature type="domain" description="ESPR" evidence="4">
    <location>
        <begin position="1"/>
        <end position="35"/>
    </location>
</feature>
<dbReference type="EMBL" id="QFVP01000032">
    <property type="protein sequence ID" value="THE33654.1"/>
    <property type="molecule type" value="Genomic_DNA"/>
</dbReference>
<dbReference type="RefSeq" id="WP_136345615.1">
    <property type="nucleotide sequence ID" value="NZ_QFVP01000032.1"/>
</dbReference>
<evidence type="ECO:0000256" key="3">
    <source>
        <dbReference type="SAM" id="MobiDB-lite"/>
    </source>
</evidence>
<dbReference type="InterPro" id="IPR012332">
    <property type="entry name" value="Autotransporter_pectin_lyase_C"/>
</dbReference>
<dbReference type="InterPro" id="IPR043990">
    <property type="entry name" value="AC_1"/>
</dbReference>
<sequence>MNTIYNIVWNHSLMAWTVVSELGKGKVKSSFSKGTSYNGIKSTLIIAPALLIIAGGVSAHDVSGIVYTDGSSFSNSLSGDEHAIVSGKVRIVGANQPYAGSNGNITGTVTTDKNASSTHDDFGTDEINITNGATLIAQTTGKFDFDNKLVGDGALIADNNNGNFNFTAAAGDQFAGDVTLKNDHFALESTNTTALTNATLHIGSGNITTVGTGTQNIGGLVFEGGTLVFGDVSPGTTTSDRVIETNNELDLTGSGTVKITNDGFFDNQPQTPNSVAPLLQQDNTGTMVELIGANGKVTGNGGNLTLIDQDGKVISNKVTTTVVRNGYIAAEATYDYRLTSGDNSDGLYVNYGLVELELVNRGDNSLTLNAEGNTGNAADLSAKITGTGDLRIDTDTDVSLSNNANSYTGNTDVVAGTLKMGNDNVLGDTHLLTVHSGSKFDMNGHAQSLRNIVTEAGSVLDFNQGTLTMTDGWGGRTIAGDLTGDGQLILTKGARVIISGSGAGMTANTTNDSGNITLLSADGLGSGDVDNRGWITLGQDGVNAAVTDYHTGSMNNSGTVTIGYRDAAYKPVAGTTLTVNGNYTGNGGHLLLNTVLGNDSSITDKLVVTGNTSGNTDVSVTNAGGNGDYTLNGIEIISVGGKSDGIFTQKGRIVAGAYDYSLVRGTGDNSSNWYLTNTMPPVDPIDPPVDPVDPPVDPVEPPVDPVDPPVDPVTPPVDPSD</sequence>
<dbReference type="InterPro" id="IPR050909">
    <property type="entry name" value="Bact_Autotransporter_VF"/>
</dbReference>
<name>A0ABY2PMY5_9ENTR</name>
<gene>
    <name evidence="6" type="ORF">DJ535_23830</name>
</gene>
<reference evidence="6 7" key="1">
    <citation type="submission" date="2018-05" db="EMBL/GenBank/DDBJ databases">
        <title>Isolation and genomic analyses of lactose-positive bacteria from faecal samples of preterm neonates.</title>
        <authorList>
            <person name="Chen Y."/>
            <person name="Brook T.C."/>
            <person name="O'Neill I."/>
            <person name="Soe C.Z."/>
            <person name="Hall L.J."/>
            <person name="Hoyles L."/>
        </authorList>
    </citation>
    <scope>NUCLEOTIDE SEQUENCE [LARGE SCALE GENOMIC DNA]</scope>
    <source>
        <strain evidence="6 7">P080C CL</strain>
    </source>
</reference>
<feature type="region of interest" description="Disordered" evidence="3">
    <location>
        <begin position="678"/>
        <end position="721"/>
    </location>
</feature>
<dbReference type="Pfam" id="PF13018">
    <property type="entry name" value="ESPR"/>
    <property type="match status" value="1"/>
</dbReference>
<organism evidence="6 7">
    <name type="scientific">Citrobacter murliniae</name>
    <dbReference type="NCBI Taxonomy" id="67829"/>
    <lineage>
        <taxon>Bacteria</taxon>
        <taxon>Pseudomonadati</taxon>
        <taxon>Pseudomonadota</taxon>
        <taxon>Gammaproteobacteria</taxon>
        <taxon>Enterobacterales</taxon>
        <taxon>Enterobacteriaceae</taxon>
        <taxon>Citrobacter</taxon>
        <taxon>Citrobacter freundii complex</taxon>
    </lineage>
</organism>
<accession>A0ABY2PMY5</accession>
<dbReference type="NCBIfam" id="TIGR01414">
    <property type="entry name" value="autotrans_barl"/>
    <property type="match status" value="1"/>
</dbReference>
<keyword evidence="2" id="KW-0843">Virulence</keyword>
<dbReference type="Proteomes" id="UP000306790">
    <property type="component" value="Unassembled WGS sequence"/>
</dbReference>
<comment type="caution">
    <text evidence="6">The sequence shown here is derived from an EMBL/GenBank/DDBJ whole genome shotgun (WGS) entry which is preliminary data.</text>
</comment>
<dbReference type="SUPFAM" id="SSF51126">
    <property type="entry name" value="Pectin lyase-like"/>
    <property type="match status" value="1"/>
</dbReference>
<evidence type="ECO:0000259" key="5">
    <source>
        <dbReference type="Pfam" id="PF18883"/>
    </source>
</evidence>
<evidence type="ECO:0000256" key="2">
    <source>
        <dbReference type="ARBA" id="ARBA00023026"/>
    </source>
</evidence>
<dbReference type="InterPro" id="IPR006315">
    <property type="entry name" value="OM_autotransptr_brl_dom"/>
</dbReference>
<feature type="compositionally biased region" description="Pro residues" evidence="3">
    <location>
        <begin position="681"/>
        <end position="721"/>
    </location>
</feature>